<sequence>MKLHKKLGLVIFMYEFIQSIGSGLKPHLLALKLRYGMSSLQVGQISMYMSLFLGVLLCVAFYMAYRIGGEIDMGQRHTDVLVTIVVVSIVACVTGYTTGFLAIYTDGHGGLVLPLMIMPHLFGRVVHDIMLGFSAASLGFFRRGLS</sequence>
<feature type="transmembrane region" description="Helical" evidence="1">
    <location>
        <begin position="7"/>
        <end position="25"/>
    </location>
</feature>
<dbReference type="AlphaFoldDB" id="X1JW15"/>
<keyword evidence="1" id="KW-1133">Transmembrane helix</keyword>
<proteinExistence type="predicted"/>
<protein>
    <submittedName>
        <fullName evidence="2">Uncharacterized protein</fullName>
    </submittedName>
</protein>
<gene>
    <name evidence="2" type="ORF">S03H2_63524</name>
</gene>
<reference evidence="2" key="1">
    <citation type="journal article" date="2014" name="Front. Microbiol.">
        <title>High frequency of phylogenetically diverse reductive dehalogenase-homologous genes in deep subseafloor sedimentary metagenomes.</title>
        <authorList>
            <person name="Kawai M."/>
            <person name="Futagami T."/>
            <person name="Toyoda A."/>
            <person name="Takaki Y."/>
            <person name="Nishi S."/>
            <person name="Hori S."/>
            <person name="Arai W."/>
            <person name="Tsubouchi T."/>
            <person name="Morono Y."/>
            <person name="Uchiyama I."/>
            <person name="Ito T."/>
            <person name="Fujiyama A."/>
            <person name="Inagaki F."/>
            <person name="Takami H."/>
        </authorList>
    </citation>
    <scope>NUCLEOTIDE SEQUENCE</scope>
    <source>
        <strain evidence="2">Expedition CK06-06</strain>
    </source>
</reference>
<keyword evidence="1" id="KW-0812">Transmembrane</keyword>
<evidence type="ECO:0000256" key="1">
    <source>
        <dbReference type="SAM" id="Phobius"/>
    </source>
</evidence>
<organism evidence="2">
    <name type="scientific">marine sediment metagenome</name>
    <dbReference type="NCBI Taxonomy" id="412755"/>
    <lineage>
        <taxon>unclassified sequences</taxon>
        <taxon>metagenomes</taxon>
        <taxon>ecological metagenomes</taxon>
    </lineage>
</organism>
<evidence type="ECO:0000313" key="2">
    <source>
        <dbReference type="EMBL" id="GAH85600.1"/>
    </source>
</evidence>
<feature type="transmembrane region" description="Helical" evidence="1">
    <location>
        <begin position="80"/>
        <end position="104"/>
    </location>
</feature>
<feature type="transmembrane region" description="Helical" evidence="1">
    <location>
        <begin position="45"/>
        <end position="68"/>
    </location>
</feature>
<feature type="transmembrane region" description="Helical" evidence="1">
    <location>
        <begin position="124"/>
        <end position="141"/>
    </location>
</feature>
<dbReference type="EMBL" id="BARU01041172">
    <property type="protein sequence ID" value="GAH85600.1"/>
    <property type="molecule type" value="Genomic_DNA"/>
</dbReference>
<comment type="caution">
    <text evidence="2">The sequence shown here is derived from an EMBL/GenBank/DDBJ whole genome shotgun (WGS) entry which is preliminary data.</text>
</comment>
<keyword evidence="1" id="KW-0472">Membrane</keyword>
<name>X1JW15_9ZZZZ</name>
<accession>X1JW15</accession>